<comment type="caution">
    <text evidence="2">The sequence shown here is derived from an EMBL/GenBank/DDBJ whole genome shotgun (WGS) entry which is preliminary data.</text>
</comment>
<organism evidence="2 3">
    <name type="scientific">Cuscuta europaea</name>
    <name type="common">European dodder</name>
    <dbReference type="NCBI Taxonomy" id="41803"/>
    <lineage>
        <taxon>Eukaryota</taxon>
        <taxon>Viridiplantae</taxon>
        <taxon>Streptophyta</taxon>
        <taxon>Embryophyta</taxon>
        <taxon>Tracheophyta</taxon>
        <taxon>Spermatophyta</taxon>
        <taxon>Magnoliopsida</taxon>
        <taxon>eudicotyledons</taxon>
        <taxon>Gunneridae</taxon>
        <taxon>Pentapetalae</taxon>
        <taxon>asterids</taxon>
        <taxon>lamiids</taxon>
        <taxon>Solanales</taxon>
        <taxon>Convolvulaceae</taxon>
        <taxon>Cuscuteae</taxon>
        <taxon>Cuscuta</taxon>
        <taxon>Cuscuta subgen. Cuscuta</taxon>
    </lineage>
</organism>
<keyword evidence="3" id="KW-1185">Reference proteome</keyword>
<evidence type="ECO:0000313" key="2">
    <source>
        <dbReference type="EMBL" id="CAH9082793.1"/>
    </source>
</evidence>
<protein>
    <recommendedName>
        <fullName evidence="1">Helitron helicase-like domain-containing protein</fullName>
    </recommendedName>
</protein>
<feature type="domain" description="Helitron helicase-like" evidence="1">
    <location>
        <begin position="157"/>
        <end position="255"/>
    </location>
</feature>
<evidence type="ECO:0000259" key="1">
    <source>
        <dbReference type="Pfam" id="PF14214"/>
    </source>
</evidence>
<reference evidence="2" key="1">
    <citation type="submission" date="2022-07" db="EMBL/GenBank/DDBJ databases">
        <authorList>
            <person name="Macas J."/>
            <person name="Novak P."/>
            <person name="Neumann P."/>
        </authorList>
    </citation>
    <scope>NUCLEOTIDE SEQUENCE</scope>
</reference>
<dbReference type="PANTHER" id="PTHR45786:SF66">
    <property type="entry name" value="HOOK MOTIF PROTEIN, PUTATIVE-RELATED"/>
    <property type="match status" value="1"/>
</dbReference>
<dbReference type="OrthoDB" id="1928976at2759"/>
<name>A0A9P0YZA5_CUSEU</name>
<proteinExistence type="predicted"/>
<dbReference type="PANTHER" id="PTHR45786">
    <property type="entry name" value="DNA BINDING PROTEIN-LIKE"/>
    <property type="match status" value="1"/>
</dbReference>
<dbReference type="Proteomes" id="UP001152484">
    <property type="component" value="Unassembled WGS sequence"/>
</dbReference>
<evidence type="ECO:0000313" key="3">
    <source>
        <dbReference type="Proteomes" id="UP001152484"/>
    </source>
</evidence>
<dbReference type="EMBL" id="CAMAPE010000016">
    <property type="protein sequence ID" value="CAH9082793.1"/>
    <property type="molecule type" value="Genomic_DNA"/>
</dbReference>
<sequence>MIPRMKYVIELIMCGESHDLHEEIVEGLKTTLDEHNVLGQSFRMAGRKIHEEGCVEFRSKLIGKRAKDGRTYNLSSVSEVAALVVGDFDLSLGERDILVETCTGRLQRINELHPSYLALQYPLLFPYGEDGFRDDIPLCIRKSDQARGRQMMSIIEFLAYRLHERNIEISIILCAKKLFQQFVVDGYTLIESSRLRYIRNNKKQLRCEMFKGLNDALLHGDTNPATQGKRIILPSTFIGRARYMIQNYQDAMAIMLL</sequence>
<dbReference type="InterPro" id="IPR025476">
    <property type="entry name" value="Helitron_helicase-like"/>
</dbReference>
<dbReference type="AlphaFoldDB" id="A0A9P0YZA5"/>
<dbReference type="Pfam" id="PF14214">
    <property type="entry name" value="Helitron_like_N"/>
    <property type="match status" value="1"/>
</dbReference>
<gene>
    <name evidence="2" type="ORF">CEURO_LOCUS8403</name>
</gene>
<accession>A0A9P0YZA5</accession>